<dbReference type="AlphaFoldDB" id="A0A1E3U4Z4"/>
<gene>
    <name evidence="3" type="ORF">BEI59_36735</name>
</gene>
<dbReference type="GO" id="GO:0006355">
    <property type="term" value="P:regulation of DNA-templated transcription"/>
    <property type="evidence" value="ECO:0007669"/>
    <property type="project" value="InterPro"/>
</dbReference>
<keyword evidence="1" id="KW-0238">DNA-binding</keyword>
<evidence type="ECO:0000256" key="1">
    <source>
        <dbReference type="ARBA" id="ARBA00023125"/>
    </source>
</evidence>
<protein>
    <recommendedName>
        <fullName evidence="2">AraC-type arabinose-binding/dimerisation domain-containing protein</fullName>
    </recommendedName>
</protein>
<dbReference type="RefSeq" id="WP_069432558.1">
    <property type="nucleotide sequence ID" value="NZ_MEHA01000063.1"/>
</dbReference>
<dbReference type="Proteomes" id="UP000094271">
    <property type="component" value="Unassembled WGS sequence"/>
</dbReference>
<comment type="caution">
    <text evidence="3">The sequence shown here is derived from an EMBL/GenBank/DDBJ whole genome shotgun (WGS) entry which is preliminary data.</text>
</comment>
<accession>A0A1E3U4Z4</accession>
<sequence length="223" mass="25976">MEKIDPVPASISSQITETVYLNQIDESQYKSYYPIDLIFETIHSDNPEQYFIVTMLNPSFHSSTSYSYSDPLNPVHRNGLHQHAYFELIYVIDGSMYQNIENKRHLYSKGSLCLLNRNIHHAEEFTTDFRAAFLSLPVALVDELFNHTDQFYFSEENFRLSRQTLDLQAYSQVSPLNLLPIYYDCGQSFDMPRNLASTEPQKQVQPPDCTAHQSWTNKLEKIE</sequence>
<dbReference type="InterPro" id="IPR003313">
    <property type="entry name" value="AraC-bd"/>
</dbReference>
<dbReference type="Pfam" id="PF02311">
    <property type="entry name" value="AraC_binding"/>
    <property type="match status" value="1"/>
</dbReference>
<organism evidence="3 4">
    <name type="scientific">Eisenbergiella tayi</name>
    <dbReference type="NCBI Taxonomy" id="1432052"/>
    <lineage>
        <taxon>Bacteria</taxon>
        <taxon>Bacillati</taxon>
        <taxon>Bacillota</taxon>
        <taxon>Clostridia</taxon>
        <taxon>Lachnospirales</taxon>
        <taxon>Lachnospiraceae</taxon>
        <taxon>Eisenbergiella</taxon>
    </lineage>
</organism>
<dbReference type="GO" id="GO:0003677">
    <property type="term" value="F:DNA binding"/>
    <property type="evidence" value="ECO:0007669"/>
    <property type="project" value="UniProtKB-KW"/>
</dbReference>
<name>A0A1E3U4Z4_9FIRM</name>
<feature type="domain" description="AraC-type arabinose-binding/dimerisation" evidence="2">
    <location>
        <begin position="75"/>
        <end position="151"/>
    </location>
</feature>
<evidence type="ECO:0000259" key="2">
    <source>
        <dbReference type="Pfam" id="PF02311"/>
    </source>
</evidence>
<proteinExistence type="predicted"/>
<dbReference type="InterPro" id="IPR014710">
    <property type="entry name" value="RmlC-like_jellyroll"/>
</dbReference>
<evidence type="ECO:0000313" key="4">
    <source>
        <dbReference type="Proteomes" id="UP000094271"/>
    </source>
</evidence>
<evidence type="ECO:0000313" key="3">
    <source>
        <dbReference type="EMBL" id="ODR32435.1"/>
    </source>
</evidence>
<dbReference type="InterPro" id="IPR011051">
    <property type="entry name" value="RmlC_Cupin_sf"/>
</dbReference>
<dbReference type="EMBL" id="MEHA01000063">
    <property type="protein sequence ID" value="ODR32435.1"/>
    <property type="molecule type" value="Genomic_DNA"/>
</dbReference>
<dbReference type="SUPFAM" id="SSF51182">
    <property type="entry name" value="RmlC-like cupins"/>
    <property type="match status" value="1"/>
</dbReference>
<reference evidence="3 4" key="1">
    <citation type="submission" date="2016-08" db="EMBL/GenBank/DDBJ databases">
        <authorList>
            <person name="Seilhamer J.J."/>
        </authorList>
    </citation>
    <scope>NUCLEOTIDE SEQUENCE [LARGE SCALE GENOMIC DNA]</scope>
    <source>
        <strain evidence="3 4">NML150140-1</strain>
    </source>
</reference>
<dbReference type="OrthoDB" id="2329780at2"/>
<dbReference type="Gene3D" id="2.60.120.10">
    <property type="entry name" value="Jelly Rolls"/>
    <property type="match status" value="1"/>
</dbReference>